<dbReference type="Pfam" id="PF04178">
    <property type="entry name" value="Got1"/>
    <property type="match status" value="1"/>
</dbReference>
<evidence type="ECO:0000256" key="7">
    <source>
        <dbReference type="ARBA" id="ARBA00025800"/>
    </source>
</evidence>
<evidence type="ECO:0000256" key="8">
    <source>
        <dbReference type="RuleBase" id="RU363111"/>
    </source>
</evidence>
<proteinExistence type="evidence at transcript level"/>
<evidence type="ECO:0000256" key="3">
    <source>
        <dbReference type="ARBA" id="ARBA00022692"/>
    </source>
</evidence>
<keyword evidence="4 8" id="KW-0653">Protein transport</keyword>
<evidence type="ECO:0000256" key="2">
    <source>
        <dbReference type="ARBA" id="ARBA00022448"/>
    </source>
</evidence>
<name>S6B6T1_BABBO</name>
<evidence type="ECO:0000256" key="5">
    <source>
        <dbReference type="ARBA" id="ARBA00022989"/>
    </source>
</evidence>
<organism evidence="9">
    <name type="scientific">Babesia bovis</name>
    <dbReference type="NCBI Taxonomy" id="5865"/>
    <lineage>
        <taxon>Eukaryota</taxon>
        <taxon>Sar</taxon>
        <taxon>Alveolata</taxon>
        <taxon>Apicomplexa</taxon>
        <taxon>Aconoidasida</taxon>
        <taxon>Piroplasmida</taxon>
        <taxon>Babesiidae</taxon>
        <taxon>Babesia</taxon>
    </lineage>
</organism>
<comment type="similarity">
    <text evidence="7 8">Belongs to the SFT2 family.</text>
</comment>
<dbReference type="GO" id="GO:0012505">
    <property type="term" value="C:endomembrane system"/>
    <property type="evidence" value="ECO:0007669"/>
    <property type="project" value="UniProtKB-ARBA"/>
</dbReference>
<dbReference type="AlphaFoldDB" id="S6B6T1"/>
<evidence type="ECO:0000313" key="9">
    <source>
        <dbReference type="EMBL" id="BAN64726.1"/>
    </source>
</evidence>
<evidence type="ECO:0000256" key="1">
    <source>
        <dbReference type="ARBA" id="ARBA00004141"/>
    </source>
</evidence>
<evidence type="ECO:0000256" key="6">
    <source>
        <dbReference type="ARBA" id="ARBA00023136"/>
    </source>
</evidence>
<gene>
    <name evidence="9" type="primary">BBOV_III001610</name>
</gene>
<dbReference type="GO" id="GO:0005737">
    <property type="term" value="C:cytoplasm"/>
    <property type="evidence" value="ECO:0007669"/>
    <property type="project" value="UniProtKB-ARBA"/>
</dbReference>
<accession>S6B6T1</accession>
<sequence length="166" mass="18023">MNVGRSAIGLSTEQNQQSSWMTYTNYKACVVLFITSIVFFALAFMTLPFVIFAPHKFGLLFTCATISFLGSLALFKGLSALMEHMLDGKRVVFTAALGVSMASTLFFTTCYPIYILAIISSLVQTLTLASVIVSYIPGGAGALKLMYASIWEFVKNRGNASTTLPI</sequence>
<keyword evidence="3 8" id="KW-0812">Transmembrane</keyword>
<dbReference type="InterPro" id="IPR011691">
    <property type="entry name" value="Vesicle_transpt_SFT2"/>
</dbReference>
<feature type="transmembrane region" description="Helical" evidence="8">
    <location>
        <begin position="28"/>
        <end position="51"/>
    </location>
</feature>
<dbReference type="GO" id="GO:0015031">
    <property type="term" value="P:protein transport"/>
    <property type="evidence" value="ECO:0007669"/>
    <property type="project" value="UniProtKB-KW"/>
</dbReference>
<comment type="caution">
    <text evidence="8">Lacks conserved residue(s) required for the propagation of feature annotation.</text>
</comment>
<dbReference type="EMBL" id="AK440932">
    <property type="protein sequence ID" value="BAN64726.1"/>
    <property type="molecule type" value="mRNA"/>
</dbReference>
<keyword evidence="5 8" id="KW-1133">Transmembrane helix</keyword>
<comment type="function">
    <text evidence="8">May be involved in fusion of retrograde transport vesicles derived from an endocytic compartment with the Golgi complex.</text>
</comment>
<feature type="transmembrane region" description="Helical" evidence="8">
    <location>
        <begin position="90"/>
        <end position="107"/>
    </location>
</feature>
<dbReference type="GO" id="GO:0016192">
    <property type="term" value="P:vesicle-mediated transport"/>
    <property type="evidence" value="ECO:0007669"/>
    <property type="project" value="InterPro"/>
</dbReference>
<feature type="transmembrane region" description="Helical" evidence="8">
    <location>
        <begin position="57"/>
        <end position="78"/>
    </location>
</feature>
<evidence type="ECO:0000256" key="4">
    <source>
        <dbReference type="ARBA" id="ARBA00022927"/>
    </source>
</evidence>
<reference evidence="9" key="1">
    <citation type="journal article" date="2014" name="BMC Genomics">
        <title>The Babesia bovis gene and promoter model: an update from full-length EST analysis.</title>
        <authorList>
            <person name="Yamagishi J."/>
            <person name="Wakaguri H."/>
            <person name="Yokoyama N."/>
            <person name="Yamashita R."/>
            <person name="Suzuki Y."/>
            <person name="Xuan X."/>
            <person name="Igarashi I."/>
        </authorList>
    </citation>
    <scope>NUCLEOTIDE SEQUENCE</scope>
    <source>
        <strain evidence="9">Texas</strain>
    </source>
</reference>
<dbReference type="PANTHER" id="PTHR23137:SF36">
    <property type="entry name" value="VESICLE TRANSPORT PROTEIN SFT2C"/>
    <property type="match status" value="1"/>
</dbReference>
<dbReference type="InterPro" id="IPR007305">
    <property type="entry name" value="Vesicle_transpt_Got1/SFT2"/>
</dbReference>
<dbReference type="PANTHER" id="PTHR23137">
    <property type="entry name" value="VESICLE TRANSPORT PROTEIN-RELATED"/>
    <property type="match status" value="1"/>
</dbReference>
<dbReference type="VEuPathDB" id="PiroplasmaDB:BBOV_III001610"/>
<keyword evidence="6 8" id="KW-0472">Membrane</keyword>
<dbReference type="GO" id="GO:0016020">
    <property type="term" value="C:membrane"/>
    <property type="evidence" value="ECO:0007669"/>
    <property type="project" value="UniProtKB-SubCell"/>
</dbReference>
<protein>
    <recommendedName>
        <fullName evidence="8">Vesicle transport protein</fullName>
    </recommendedName>
</protein>
<comment type="subcellular location">
    <subcellularLocation>
        <location evidence="1 8">Membrane</location>
        <topology evidence="1 8">Multi-pass membrane protein</topology>
    </subcellularLocation>
</comment>
<keyword evidence="2 8" id="KW-0813">Transport</keyword>